<dbReference type="SUPFAM" id="SSF57850">
    <property type="entry name" value="RING/U-box"/>
    <property type="match status" value="1"/>
</dbReference>
<dbReference type="GO" id="GO:0008270">
    <property type="term" value="F:zinc ion binding"/>
    <property type="evidence" value="ECO:0007669"/>
    <property type="project" value="UniProtKB-KW"/>
</dbReference>
<dbReference type="EMBL" id="JAULSW010000007">
    <property type="protein sequence ID" value="KAK3375487.1"/>
    <property type="molecule type" value="Genomic_DNA"/>
</dbReference>
<name>A0AAE0KG15_9PEZI</name>
<gene>
    <name evidence="7" type="ORF">B0H63DRAFT_374967</name>
</gene>
<dbReference type="GO" id="GO:0033768">
    <property type="term" value="C:SUMO-targeted ubiquitin ligase complex"/>
    <property type="evidence" value="ECO:0007669"/>
    <property type="project" value="TreeGrafter"/>
</dbReference>
<feature type="non-terminal residue" evidence="7">
    <location>
        <position position="1"/>
    </location>
</feature>
<evidence type="ECO:0000256" key="3">
    <source>
        <dbReference type="ARBA" id="ARBA00022833"/>
    </source>
</evidence>
<organism evidence="7 8">
    <name type="scientific">Podospora didyma</name>
    <dbReference type="NCBI Taxonomy" id="330526"/>
    <lineage>
        <taxon>Eukaryota</taxon>
        <taxon>Fungi</taxon>
        <taxon>Dikarya</taxon>
        <taxon>Ascomycota</taxon>
        <taxon>Pezizomycotina</taxon>
        <taxon>Sordariomycetes</taxon>
        <taxon>Sordariomycetidae</taxon>
        <taxon>Sordariales</taxon>
        <taxon>Podosporaceae</taxon>
        <taxon>Podospora</taxon>
    </lineage>
</organism>
<dbReference type="GO" id="GO:0006511">
    <property type="term" value="P:ubiquitin-dependent protein catabolic process"/>
    <property type="evidence" value="ECO:0007669"/>
    <property type="project" value="TreeGrafter"/>
</dbReference>
<dbReference type="PANTHER" id="PTHR47094">
    <property type="entry name" value="ELFLESS, ISOFORM B"/>
    <property type="match status" value="1"/>
</dbReference>
<feature type="region of interest" description="Disordered" evidence="5">
    <location>
        <begin position="1"/>
        <end position="26"/>
    </location>
</feature>
<evidence type="ECO:0000256" key="2">
    <source>
        <dbReference type="ARBA" id="ARBA00022771"/>
    </source>
</evidence>
<proteinExistence type="predicted"/>
<reference evidence="7" key="1">
    <citation type="journal article" date="2023" name="Mol. Phylogenet. Evol.">
        <title>Genome-scale phylogeny and comparative genomics of the fungal order Sordariales.</title>
        <authorList>
            <person name="Hensen N."/>
            <person name="Bonometti L."/>
            <person name="Westerberg I."/>
            <person name="Brannstrom I.O."/>
            <person name="Guillou S."/>
            <person name="Cros-Aarteil S."/>
            <person name="Calhoun S."/>
            <person name="Haridas S."/>
            <person name="Kuo A."/>
            <person name="Mondo S."/>
            <person name="Pangilinan J."/>
            <person name="Riley R."/>
            <person name="LaButti K."/>
            <person name="Andreopoulos B."/>
            <person name="Lipzen A."/>
            <person name="Chen C."/>
            <person name="Yan M."/>
            <person name="Daum C."/>
            <person name="Ng V."/>
            <person name="Clum A."/>
            <person name="Steindorff A."/>
            <person name="Ohm R.A."/>
            <person name="Martin F."/>
            <person name="Silar P."/>
            <person name="Natvig D.O."/>
            <person name="Lalanne C."/>
            <person name="Gautier V."/>
            <person name="Ament-Velasquez S.L."/>
            <person name="Kruys A."/>
            <person name="Hutchinson M.I."/>
            <person name="Powell A.J."/>
            <person name="Barry K."/>
            <person name="Miller A.N."/>
            <person name="Grigoriev I.V."/>
            <person name="Debuchy R."/>
            <person name="Gladieux P."/>
            <person name="Hiltunen Thoren M."/>
            <person name="Johannesson H."/>
        </authorList>
    </citation>
    <scope>NUCLEOTIDE SEQUENCE</scope>
    <source>
        <strain evidence="7">CBS 232.78</strain>
    </source>
</reference>
<accession>A0AAE0KG15</accession>
<dbReference type="GO" id="GO:0061630">
    <property type="term" value="F:ubiquitin protein ligase activity"/>
    <property type="evidence" value="ECO:0007669"/>
    <property type="project" value="InterPro"/>
</dbReference>
<dbReference type="Gene3D" id="3.30.40.10">
    <property type="entry name" value="Zinc/RING finger domain, C3HC4 (zinc finger)"/>
    <property type="match status" value="1"/>
</dbReference>
<evidence type="ECO:0000256" key="5">
    <source>
        <dbReference type="SAM" id="MobiDB-lite"/>
    </source>
</evidence>
<feature type="compositionally biased region" description="Basic and acidic residues" evidence="5">
    <location>
        <begin position="1"/>
        <end position="10"/>
    </location>
</feature>
<dbReference type="PROSITE" id="PS00518">
    <property type="entry name" value="ZF_RING_1"/>
    <property type="match status" value="1"/>
</dbReference>
<dbReference type="InterPro" id="IPR049627">
    <property type="entry name" value="SLX8"/>
</dbReference>
<feature type="domain" description="RING-type" evidence="6">
    <location>
        <begin position="64"/>
        <end position="105"/>
    </location>
</feature>
<dbReference type="InterPro" id="IPR013083">
    <property type="entry name" value="Znf_RING/FYVE/PHD"/>
</dbReference>
<evidence type="ECO:0000313" key="7">
    <source>
        <dbReference type="EMBL" id="KAK3375487.1"/>
    </source>
</evidence>
<dbReference type="Proteomes" id="UP001285441">
    <property type="component" value="Unassembled WGS sequence"/>
</dbReference>
<comment type="caution">
    <text evidence="7">The sequence shown here is derived from an EMBL/GenBank/DDBJ whole genome shotgun (WGS) entry which is preliminary data.</text>
</comment>
<evidence type="ECO:0000256" key="4">
    <source>
        <dbReference type="PROSITE-ProRule" id="PRU00175"/>
    </source>
</evidence>
<dbReference type="InterPro" id="IPR017907">
    <property type="entry name" value="Znf_RING_CS"/>
</dbReference>
<keyword evidence="3" id="KW-0862">Zinc</keyword>
<reference evidence="7" key="2">
    <citation type="submission" date="2023-06" db="EMBL/GenBank/DDBJ databases">
        <authorList>
            <consortium name="Lawrence Berkeley National Laboratory"/>
            <person name="Haridas S."/>
            <person name="Hensen N."/>
            <person name="Bonometti L."/>
            <person name="Westerberg I."/>
            <person name="Brannstrom I.O."/>
            <person name="Guillou S."/>
            <person name="Cros-Aarteil S."/>
            <person name="Calhoun S."/>
            <person name="Kuo A."/>
            <person name="Mondo S."/>
            <person name="Pangilinan J."/>
            <person name="Riley R."/>
            <person name="LaButti K."/>
            <person name="Andreopoulos B."/>
            <person name="Lipzen A."/>
            <person name="Chen C."/>
            <person name="Yanf M."/>
            <person name="Daum C."/>
            <person name="Ng V."/>
            <person name="Clum A."/>
            <person name="Steindorff A."/>
            <person name="Ohm R."/>
            <person name="Martin F."/>
            <person name="Silar P."/>
            <person name="Natvig D."/>
            <person name="Lalanne C."/>
            <person name="Gautier V."/>
            <person name="Ament-velasquez S.L."/>
            <person name="Kruys A."/>
            <person name="Hutchinson M.I."/>
            <person name="Powell A.J."/>
            <person name="Barry K."/>
            <person name="Miller A.N."/>
            <person name="Grigoriev I.V."/>
            <person name="Debuchy R."/>
            <person name="Gladieux P."/>
            <person name="Thoren M.H."/>
            <person name="Johannesson H."/>
        </authorList>
    </citation>
    <scope>NUCLEOTIDE SEQUENCE</scope>
    <source>
        <strain evidence="7">CBS 232.78</strain>
    </source>
</reference>
<dbReference type="PROSITE" id="PS50089">
    <property type="entry name" value="ZF_RING_2"/>
    <property type="match status" value="1"/>
</dbReference>
<dbReference type="SMART" id="SM00184">
    <property type="entry name" value="RING"/>
    <property type="match status" value="1"/>
</dbReference>
<dbReference type="GO" id="GO:0140082">
    <property type="term" value="F:SUMO-ubiquitin ligase activity"/>
    <property type="evidence" value="ECO:0007669"/>
    <property type="project" value="TreeGrafter"/>
</dbReference>
<dbReference type="Pfam" id="PF13920">
    <property type="entry name" value="zf-C3HC4_3"/>
    <property type="match status" value="1"/>
</dbReference>
<keyword evidence="2 4" id="KW-0863">Zinc-finger</keyword>
<dbReference type="InterPro" id="IPR001841">
    <property type="entry name" value="Znf_RING"/>
</dbReference>
<keyword evidence="1" id="KW-0479">Metal-binding</keyword>
<sequence>ARKRKREEAPTKTIQRPINDETDDEFGADDDIKVVDLVDAVEVPDSIRAPKPPNNEVKLSAFQCVICMDDVTDLTVTHCGHLFCAECLHSSLNIDVTRSICPICRQKIDIKLANGKFTSKSKGFYPLELKFATRKGLGKR</sequence>
<keyword evidence="8" id="KW-1185">Reference proteome</keyword>
<evidence type="ECO:0000313" key="8">
    <source>
        <dbReference type="Proteomes" id="UP001285441"/>
    </source>
</evidence>
<evidence type="ECO:0000259" key="6">
    <source>
        <dbReference type="PROSITE" id="PS50089"/>
    </source>
</evidence>
<dbReference type="GO" id="GO:0032183">
    <property type="term" value="F:SUMO binding"/>
    <property type="evidence" value="ECO:0007669"/>
    <property type="project" value="TreeGrafter"/>
</dbReference>
<protein>
    <submittedName>
        <fullName evidence="7">SLX8 protein</fullName>
    </submittedName>
</protein>
<feature type="non-terminal residue" evidence="7">
    <location>
        <position position="140"/>
    </location>
</feature>
<dbReference type="PANTHER" id="PTHR47094:SF1">
    <property type="entry name" value="RING-TYPE E3 UBIQUITIN TRANSFERASE"/>
    <property type="match status" value="1"/>
</dbReference>
<dbReference type="AlphaFoldDB" id="A0AAE0KG15"/>
<evidence type="ECO:0000256" key="1">
    <source>
        <dbReference type="ARBA" id="ARBA00022723"/>
    </source>
</evidence>